<protein>
    <submittedName>
        <fullName evidence="1">RCG40777, isoform CRA_a</fullName>
    </submittedName>
</protein>
<reference evidence="1 2" key="1">
    <citation type="submission" date="2005-09" db="EMBL/GenBank/DDBJ databases">
        <authorList>
            <person name="Mural R.J."/>
            <person name="Li P.W."/>
            <person name="Adams M.D."/>
            <person name="Amanatides P.G."/>
            <person name="Baden-Tillson H."/>
            <person name="Barnstead M."/>
            <person name="Chin S.H."/>
            <person name="Dew I."/>
            <person name="Evans C.A."/>
            <person name="Ferriera S."/>
            <person name="Flanigan M."/>
            <person name="Fosler C."/>
            <person name="Glodek A."/>
            <person name="Gu Z."/>
            <person name="Holt R.A."/>
            <person name="Jennings D."/>
            <person name="Kraft C.L."/>
            <person name="Lu F."/>
            <person name="Nguyen T."/>
            <person name="Nusskern D.R."/>
            <person name="Pfannkoch C.M."/>
            <person name="Sitter C."/>
            <person name="Sutton G.G."/>
            <person name="Venter J.C."/>
            <person name="Wang Z."/>
            <person name="Woodage T."/>
            <person name="Zheng X.H."/>
            <person name="Zhong F."/>
        </authorList>
    </citation>
    <scope>NUCLEOTIDE SEQUENCE [LARGE SCALE GENOMIC DNA]</scope>
    <source>
        <strain>BN</strain>
        <strain evidence="2">Sprague-Dawley</strain>
    </source>
</reference>
<name>A6KNY3_RAT</name>
<accession>A6KNY3</accession>
<dbReference type="Proteomes" id="UP000234681">
    <property type="component" value="Chromosome 1"/>
</dbReference>
<dbReference type="EMBL" id="CH474077">
    <property type="protein sequence ID" value="EDL83743.1"/>
    <property type="molecule type" value="Genomic_DNA"/>
</dbReference>
<organism evidence="1 2">
    <name type="scientific">Rattus norvegicus</name>
    <name type="common">Rat</name>
    <dbReference type="NCBI Taxonomy" id="10116"/>
    <lineage>
        <taxon>Eukaryota</taxon>
        <taxon>Metazoa</taxon>
        <taxon>Chordata</taxon>
        <taxon>Craniata</taxon>
        <taxon>Vertebrata</taxon>
        <taxon>Euteleostomi</taxon>
        <taxon>Mammalia</taxon>
        <taxon>Eutheria</taxon>
        <taxon>Euarchontoglires</taxon>
        <taxon>Glires</taxon>
        <taxon>Rodentia</taxon>
        <taxon>Myomorpha</taxon>
        <taxon>Muroidea</taxon>
        <taxon>Muridae</taxon>
        <taxon>Murinae</taxon>
        <taxon>Rattus</taxon>
    </lineage>
</organism>
<gene>
    <name evidence="1" type="ORF">rCG_40777</name>
</gene>
<proteinExistence type="predicted"/>
<evidence type="ECO:0000313" key="2">
    <source>
        <dbReference type="Proteomes" id="UP000234681"/>
    </source>
</evidence>
<evidence type="ECO:0000313" key="1">
    <source>
        <dbReference type="EMBL" id="EDL83743.1"/>
    </source>
</evidence>
<sequence length="27" mass="2964">MPLFRACVLVCLWQTKPSAAKSLGELT</sequence>
<dbReference type="AlphaFoldDB" id="A6KNY3"/>